<name>A0AB35ZI11_9BACT</name>
<dbReference type="EMBL" id="VZBT01000073">
    <property type="protein sequence ID" value="MQO04375.1"/>
    <property type="molecule type" value="Genomic_DNA"/>
</dbReference>
<evidence type="ECO:0000313" key="2">
    <source>
        <dbReference type="Proteomes" id="UP000390763"/>
    </source>
</evidence>
<organism evidence="1 2">
    <name type="scientific">Segatella copri</name>
    <dbReference type="NCBI Taxonomy" id="165179"/>
    <lineage>
        <taxon>Bacteria</taxon>
        <taxon>Pseudomonadati</taxon>
        <taxon>Bacteroidota</taxon>
        <taxon>Bacteroidia</taxon>
        <taxon>Bacteroidales</taxon>
        <taxon>Prevotellaceae</taxon>
        <taxon>Segatella</taxon>
    </lineage>
</organism>
<dbReference type="AlphaFoldDB" id="A0AB35ZI11"/>
<protein>
    <submittedName>
        <fullName evidence="1">Uncharacterized protein</fullName>
    </submittedName>
</protein>
<evidence type="ECO:0000313" key="1">
    <source>
        <dbReference type="EMBL" id="MQO04375.1"/>
    </source>
</evidence>
<reference evidence="2" key="1">
    <citation type="submission" date="2019-09" db="EMBL/GenBank/DDBJ databases">
        <title>Distinct polysaccharide growth profiles of human intestinal Prevotella copri isolates.</title>
        <authorList>
            <person name="Fehlner-Peach H."/>
            <person name="Magnabosco C."/>
            <person name="Raghavan V."/>
            <person name="Scher J.U."/>
            <person name="Tett A."/>
            <person name="Cox L.M."/>
            <person name="Gottsegen C."/>
            <person name="Watters A."/>
            <person name="Wiltshire- Gordon J.D."/>
            <person name="Segata N."/>
            <person name="Bonneau R."/>
            <person name="Littman D.R."/>
        </authorList>
    </citation>
    <scope>NUCLEOTIDE SEQUENCE [LARGE SCALE GENOMIC DNA]</scope>
    <source>
        <strain evidence="2">iAK279</strain>
    </source>
</reference>
<comment type="caution">
    <text evidence="1">The sequence shown here is derived from an EMBL/GenBank/DDBJ whole genome shotgun (WGS) entry which is preliminary data.</text>
</comment>
<gene>
    <name evidence="1" type="ORF">F7D62_09705</name>
</gene>
<dbReference type="Proteomes" id="UP000390763">
    <property type="component" value="Unassembled WGS sequence"/>
</dbReference>
<proteinExistence type="predicted"/>
<dbReference type="RefSeq" id="WP_153089308.1">
    <property type="nucleotide sequence ID" value="NZ_VZAO01000010.1"/>
</dbReference>
<sequence>MEKLETKDYKLVKVYDKKYVFLTGSQDVLEIQNPLLEEYFDSTCSLNVNATYEEKFDKLTSALIAKRESVHIRRV</sequence>
<accession>A0AB35ZI11</accession>